<name>A0A6G1HCI2_9PEZI</name>
<feature type="non-terminal residue" evidence="1">
    <location>
        <position position="180"/>
    </location>
</feature>
<evidence type="ECO:0000313" key="1">
    <source>
        <dbReference type="EMBL" id="KAF1990774.1"/>
    </source>
</evidence>
<dbReference type="Proteomes" id="UP000800041">
    <property type="component" value="Unassembled WGS sequence"/>
</dbReference>
<dbReference type="EMBL" id="ML977141">
    <property type="protein sequence ID" value="KAF1990774.1"/>
    <property type="molecule type" value="Genomic_DNA"/>
</dbReference>
<proteinExistence type="predicted"/>
<sequence length="180" mass="20090">MAQAAMDKSVEVPTQRFWDAAWNLVIAVNGKFVNLNWLPGSPRPRGEDGSIKKMIEEQGPRSNADIRIYCDNDPMTGNNQRWFLVPDIPGPGANSQRAPEFREWEDTTNHIRAPIGSETDNCRANTNNQAYSISAPRLNSPTTEKRNRLVISLCHRTLRAAYPTFDSVPISDLRALGTPG</sequence>
<accession>A0A6G1HCI2</accession>
<protein>
    <submittedName>
        <fullName evidence="1">Uncharacterized protein</fullName>
    </submittedName>
</protein>
<keyword evidence="2" id="KW-1185">Reference proteome</keyword>
<dbReference type="AlphaFoldDB" id="A0A6G1HCI2"/>
<gene>
    <name evidence="1" type="ORF">K402DRAFT_451074</name>
</gene>
<evidence type="ECO:0000313" key="2">
    <source>
        <dbReference type="Proteomes" id="UP000800041"/>
    </source>
</evidence>
<reference evidence="1" key="1">
    <citation type="journal article" date="2020" name="Stud. Mycol.">
        <title>101 Dothideomycetes genomes: a test case for predicting lifestyles and emergence of pathogens.</title>
        <authorList>
            <person name="Haridas S."/>
            <person name="Albert R."/>
            <person name="Binder M."/>
            <person name="Bloem J."/>
            <person name="Labutti K."/>
            <person name="Salamov A."/>
            <person name="Andreopoulos B."/>
            <person name="Baker S."/>
            <person name="Barry K."/>
            <person name="Bills G."/>
            <person name="Bluhm B."/>
            <person name="Cannon C."/>
            <person name="Castanera R."/>
            <person name="Culley D."/>
            <person name="Daum C."/>
            <person name="Ezra D."/>
            <person name="Gonzalez J."/>
            <person name="Henrissat B."/>
            <person name="Kuo A."/>
            <person name="Liang C."/>
            <person name="Lipzen A."/>
            <person name="Lutzoni F."/>
            <person name="Magnuson J."/>
            <person name="Mondo S."/>
            <person name="Nolan M."/>
            <person name="Ohm R."/>
            <person name="Pangilinan J."/>
            <person name="Park H.-J."/>
            <person name="Ramirez L."/>
            <person name="Alfaro M."/>
            <person name="Sun H."/>
            <person name="Tritt A."/>
            <person name="Yoshinaga Y."/>
            <person name="Zwiers L.-H."/>
            <person name="Turgeon B."/>
            <person name="Goodwin S."/>
            <person name="Spatafora J."/>
            <person name="Crous P."/>
            <person name="Grigoriev I."/>
        </authorList>
    </citation>
    <scope>NUCLEOTIDE SEQUENCE</scope>
    <source>
        <strain evidence="1">CBS 113979</strain>
    </source>
</reference>
<organism evidence="1 2">
    <name type="scientific">Aulographum hederae CBS 113979</name>
    <dbReference type="NCBI Taxonomy" id="1176131"/>
    <lineage>
        <taxon>Eukaryota</taxon>
        <taxon>Fungi</taxon>
        <taxon>Dikarya</taxon>
        <taxon>Ascomycota</taxon>
        <taxon>Pezizomycotina</taxon>
        <taxon>Dothideomycetes</taxon>
        <taxon>Pleosporomycetidae</taxon>
        <taxon>Aulographales</taxon>
        <taxon>Aulographaceae</taxon>
    </lineage>
</organism>